<dbReference type="InterPro" id="IPR036700">
    <property type="entry name" value="BOBF_sf"/>
</dbReference>
<dbReference type="NCBIfam" id="NF033674">
    <property type="entry name" value="stress_OB_fold"/>
    <property type="match status" value="1"/>
</dbReference>
<dbReference type="NCBIfam" id="TIGR00156">
    <property type="entry name" value="YgiW/YdeI family stress tolerance OB fold protein"/>
    <property type="match status" value="1"/>
</dbReference>
<proteinExistence type="predicted"/>
<accession>A0A6M2DII1</accession>
<dbReference type="Pfam" id="PF04076">
    <property type="entry name" value="BOF"/>
    <property type="match status" value="1"/>
</dbReference>
<dbReference type="EMBL" id="GIIL01001734">
    <property type="protein sequence ID" value="NOV45460.1"/>
    <property type="molecule type" value="Transcribed_RNA"/>
</dbReference>
<protein>
    <submittedName>
        <fullName evidence="2">Putative product</fullName>
    </submittedName>
</protein>
<dbReference type="SUPFAM" id="SSF101756">
    <property type="entry name" value="Hypothetical protein YgiW"/>
    <property type="match status" value="1"/>
</dbReference>
<dbReference type="PANTHER" id="PTHR36571:SF1">
    <property type="entry name" value="PROTEIN YGIW"/>
    <property type="match status" value="1"/>
</dbReference>
<evidence type="ECO:0000256" key="1">
    <source>
        <dbReference type="ARBA" id="ARBA00022729"/>
    </source>
</evidence>
<name>A0A6M2DII1_XENCH</name>
<evidence type="ECO:0000313" key="2">
    <source>
        <dbReference type="EMBL" id="NOV45460.1"/>
    </source>
</evidence>
<dbReference type="Gene3D" id="2.40.50.200">
    <property type="entry name" value="Bacterial OB-fold"/>
    <property type="match status" value="1"/>
</dbReference>
<sequence>MLYSTYAFAKQDYVVGGGFAGPTAVAQVITVEQAKTMSDDTMIILQGNIIKHIGGDNYIFSDSTGSINMDIDHKLWLGQVITPDDKIEVRGKVDRDWNSIEIDAKQITKMK</sequence>
<reference evidence="2" key="1">
    <citation type="submission" date="2020-03" db="EMBL/GenBank/DDBJ databases">
        <title>Transcriptomic Profiling of the Digestive Tract of the Rat Flea, Xenopsylla cheopis, Following Blood Feeding and Infection with Yersinia pestis.</title>
        <authorList>
            <person name="Bland D.M."/>
            <person name="Martens C.A."/>
            <person name="Virtaneva K."/>
            <person name="Kanakabandi K."/>
            <person name="Long D."/>
            <person name="Rosenke R."/>
            <person name="Saturday G.A."/>
            <person name="Hoyt F.H."/>
            <person name="Bruno D.P."/>
            <person name="Ribeiro J.M.C."/>
            <person name="Hinnebusch J."/>
        </authorList>
    </citation>
    <scope>NUCLEOTIDE SEQUENCE</scope>
</reference>
<dbReference type="InterPro" id="IPR016052">
    <property type="entry name" value="YgiW/YdeI"/>
</dbReference>
<organism evidence="2">
    <name type="scientific">Xenopsylla cheopis</name>
    <name type="common">Oriental rat flea</name>
    <name type="synonym">Pulex cheopis</name>
    <dbReference type="NCBI Taxonomy" id="163159"/>
    <lineage>
        <taxon>Eukaryota</taxon>
        <taxon>Metazoa</taxon>
        <taxon>Ecdysozoa</taxon>
        <taxon>Arthropoda</taxon>
        <taxon>Hexapoda</taxon>
        <taxon>Insecta</taxon>
        <taxon>Pterygota</taxon>
        <taxon>Neoptera</taxon>
        <taxon>Endopterygota</taxon>
        <taxon>Siphonaptera</taxon>
        <taxon>Pulicidae</taxon>
        <taxon>Xenopsyllinae</taxon>
        <taxon>Xenopsylla</taxon>
    </lineage>
</organism>
<dbReference type="InterPro" id="IPR005220">
    <property type="entry name" value="CarO-like"/>
</dbReference>
<dbReference type="AlphaFoldDB" id="A0A6M2DII1"/>
<dbReference type="PANTHER" id="PTHR36571">
    <property type="entry name" value="PROTEIN YGIW"/>
    <property type="match status" value="1"/>
</dbReference>
<keyword evidence="1" id="KW-0732">Signal</keyword>